<dbReference type="Proteomes" id="UP000185511">
    <property type="component" value="Chromosome"/>
</dbReference>
<dbReference type="RefSeq" id="WP_075741702.1">
    <property type="nucleotide sequence ID" value="NZ_CP016076.1"/>
</dbReference>
<dbReference type="SUPFAM" id="SSF46689">
    <property type="entry name" value="Homeodomain-like"/>
    <property type="match status" value="1"/>
</dbReference>
<feature type="domain" description="HTH tetR-type" evidence="5">
    <location>
        <begin position="8"/>
        <end position="68"/>
    </location>
</feature>
<dbReference type="Gene3D" id="1.10.357.10">
    <property type="entry name" value="Tetracycline Repressor, domain 2"/>
    <property type="match status" value="1"/>
</dbReference>
<dbReference type="AlphaFoldDB" id="A0AAC9LEC4"/>
<dbReference type="Pfam" id="PF00440">
    <property type="entry name" value="TetR_N"/>
    <property type="match status" value="1"/>
</dbReference>
<proteinExistence type="predicted"/>
<dbReference type="EMBL" id="CP016076">
    <property type="protein sequence ID" value="APU16096.1"/>
    <property type="molecule type" value="Genomic_DNA"/>
</dbReference>
<name>A0AAC9LEC4_9PSEU</name>
<reference evidence="7" key="1">
    <citation type="submission" date="2016-06" db="EMBL/GenBank/DDBJ databases">
        <title>Complete genome sequence of Actinoalloteichus fjordicus DSM 46855 (=ADI127-17), type strain of the new species Actinoalloteichus fjordicus.</title>
        <authorList>
            <person name="Ruckert C."/>
            <person name="Nouioui I."/>
            <person name="Willmese J."/>
            <person name="van Wezel G."/>
            <person name="Klenk H.-P."/>
            <person name="Kalinowski J."/>
            <person name="Zotchev S.B."/>
        </authorList>
    </citation>
    <scope>NUCLEOTIDE SEQUENCE [LARGE SCALE GENOMIC DNA]</scope>
    <source>
        <strain evidence="7">ADI127-7</strain>
    </source>
</reference>
<protein>
    <submittedName>
        <fullName evidence="6">Transcriptional regulator, TetR family</fullName>
    </submittedName>
</protein>
<dbReference type="SUPFAM" id="SSF48498">
    <property type="entry name" value="Tetracyclin repressor-like, C-terminal domain"/>
    <property type="match status" value="1"/>
</dbReference>
<dbReference type="InterPro" id="IPR009057">
    <property type="entry name" value="Homeodomain-like_sf"/>
</dbReference>
<keyword evidence="2 4" id="KW-0238">DNA-binding</keyword>
<dbReference type="InterPro" id="IPR001647">
    <property type="entry name" value="HTH_TetR"/>
</dbReference>
<dbReference type="KEGG" id="acad:UA74_20355"/>
<sequence length="202" mass="21535">MATGRPREFDVDERLDRALEVFWHQGYEGTAITDLTEAMGISRPSLYAAYGNKESLFHKAVDRYLDGPARHIRDAVEAPTALAAAECLLRGGATVATTIPGRGCLVVQGALATGANSESARLELISRRRAGELSLRARFEQAKADGELPAEIDAADLARYIAIISYGISVQATGGATREELDRAVDVALRAWPVAPAPSATA</sequence>
<evidence type="ECO:0000256" key="2">
    <source>
        <dbReference type="ARBA" id="ARBA00023125"/>
    </source>
</evidence>
<dbReference type="InterPro" id="IPR036271">
    <property type="entry name" value="Tet_transcr_reg_TetR-rel_C_sf"/>
</dbReference>
<evidence type="ECO:0000313" key="7">
    <source>
        <dbReference type="Proteomes" id="UP000185511"/>
    </source>
</evidence>
<accession>A0AAC9LEC4</accession>
<evidence type="ECO:0000256" key="1">
    <source>
        <dbReference type="ARBA" id="ARBA00023015"/>
    </source>
</evidence>
<organism evidence="6 7">
    <name type="scientific">Actinoalloteichus fjordicus</name>
    <dbReference type="NCBI Taxonomy" id="1612552"/>
    <lineage>
        <taxon>Bacteria</taxon>
        <taxon>Bacillati</taxon>
        <taxon>Actinomycetota</taxon>
        <taxon>Actinomycetes</taxon>
        <taxon>Pseudonocardiales</taxon>
        <taxon>Pseudonocardiaceae</taxon>
        <taxon>Actinoalloteichus</taxon>
    </lineage>
</organism>
<evidence type="ECO:0000313" key="6">
    <source>
        <dbReference type="EMBL" id="APU16096.1"/>
    </source>
</evidence>
<keyword evidence="3" id="KW-0804">Transcription</keyword>
<keyword evidence="1" id="KW-0805">Transcription regulation</keyword>
<dbReference type="GO" id="GO:0003677">
    <property type="term" value="F:DNA binding"/>
    <property type="evidence" value="ECO:0007669"/>
    <property type="project" value="UniProtKB-UniRule"/>
</dbReference>
<feature type="DNA-binding region" description="H-T-H motif" evidence="4">
    <location>
        <begin position="31"/>
        <end position="50"/>
    </location>
</feature>
<evidence type="ECO:0000256" key="4">
    <source>
        <dbReference type="PROSITE-ProRule" id="PRU00335"/>
    </source>
</evidence>
<dbReference type="PANTHER" id="PTHR47506:SF1">
    <property type="entry name" value="HTH-TYPE TRANSCRIPTIONAL REGULATOR YJDC"/>
    <property type="match status" value="1"/>
</dbReference>
<dbReference type="PANTHER" id="PTHR47506">
    <property type="entry name" value="TRANSCRIPTIONAL REGULATORY PROTEIN"/>
    <property type="match status" value="1"/>
</dbReference>
<dbReference type="Gene3D" id="1.10.10.60">
    <property type="entry name" value="Homeodomain-like"/>
    <property type="match status" value="1"/>
</dbReference>
<keyword evidence="7" id="KW-1185">Reference proteome</keyword>
<dbReference type="PROSITE" id="PS50977">
    <property type="entry name" value="HTH_TETR_2"/>
    <property type="match status" value="1"/>
</dbReference>
<gene>
    <name evidence="6" type="ORF">UA74_20355</name>
</gene>
<evidence type="ECO:0000259" key="5">
    <source>
        <dbReference type="PROSITE" id="PS50977"/>
    </source>
</evidence>
<evidence type="ECO:0000256" key="3">
    <source>
        <dbReference type="ARBA" id="ARBA00023163"/>
    </source>
</evidence>